<dbReference type="Proteomes" id="UP000249577">
    <property type="component" value="Unassembled WGS sequence"/>
</dbReference>
<gene>
    <name evidence="2" type="ORF">DI565_03320</name>
</gene>
<evidence type="ECO:0000313" key="3">
    <source>
        <dbReference type="Proteomes" id="UP000249577"/>
    </source>
</evidence>
<evidence type="ECO:0000313" key="2">
    <source>
        <dbReference type="EMBL" id="PZQ17783.1"/>
    </source>
</evidence>
<dbReference type="EMBL" id="QFPN01000002">
    <property type="protein sequence ID" value="PZQ17783.1"/>
    <property type="molecule type" value="Genomic_DNA"/>
</dbReference>
<organism evidence="2 3">
    <name type="scientific">Ancylobacter novellus</name>
    <name type="common">Thiobacillus novellus</name>
    <dbReference type="NCBI Taxonomy" id="921"/>
    <lineage>
        <taxon>Bacteria</taxon>
        <taxon>Pseudomonadati</taxon>
        <taxon>Pseudomonadota</taxon>
        <taxon>Alphaproteobacteria</taxon>
        <taxon>Hyphomicrobiales</taxon>
        <taxon>Xanthobacteraceae</taxon>
        <taxon>Ancylobacter</taxon>
    </lineage>
</organism>
<proteinExistence type="predicted"/>
<evidence type="ECO:0000256" key="1">
    <source>
        <dbReference type="SAM" id="SignalP"/>
    </source>
</evidence>
<reference evidence="2 3" key="1">
    <citation type="submission" date="2017-08" db="EMBL/GenBank/DDBJ databases">
        <title>Infants hospitalized years apart are colonized by the same room-sourced microbial strains.</title>
        <authorList>
            <person name="Brooks B."/>
            <person name="Olm M.R."/>
            <person name="Firek B.A."/>
            <person name="Baker R."/>
            <person name="Thomas B.C."/>
            <person name="Morowitz M.J."/>
            <person name="Banfield J.F."/>
        </authorList>
    </citation>
    <scope>NUCLEOTIDE SEQUENCE [LARGE SCALE GENOMIC DNA]</scope>
    <source>
        <strain evidence="2">S2_005_003_R2_43</strain>
    </source>
</reference>
<accession>A0A2W5MJK1</accession>
<protein>
    <submittedName>
        <fullName evidence="2">Uncharacterized protein</fullName>
    </submittedName>
</protein>
<sequence length="252" mass="26437">MKALALAFGTAASLCAAASAAEPPTAPKADVFIFNQSLIYNPVVWCRAFDTTGSRKKLTTSWRTFFIAGTTGFETQGGAEGGCGVPSSAASVVIALTRPSGDIPMALRARAYDLSSSFWQTFNVAPLNTSSMTLPIKFDRIEFRTNTGSTDIYGDIVGYFAPQLAAQINADGSIYSGTARVTGAAKIETGRYRVTFDRKVVGCAVTVNVPGGYSYGSGFVSGDNTVDTSVWSTTSKGAPAPADLTHHVVVHC</sequence>
<feature type="signal peptide" evidence="1">
    <location>
        <begin position="1"/>
        <end position="20"/>
    </location>
</feature>
<feature type="chain" id="PRO_5016152879" evidence="1">
    <location>
        <begin position="21"/>
        <end position="252"/>
    </location>
</feature>
<keyword evidence="1" id="KW-0732">Signal</keyword>
<dbReference type="AlphaFoldDB" id="A0A2W5MJK1"/>
<name>A0A2W5MJK1_ANCNO</name>
<comment type="caution">
    <text evidence="2">The sequence shown here is derived from an EMBL/GenBank/DDBJ whole genome shotgun (WGS) entry which is preliminary data.</text>
</comment>